<dbReference type="AlphaFoldDB" id="A0A0A9FGC9"/>
<organism evidence="1">
    <name type="scientific">Arundo donax</name>
    <name type="common">Giant reed</name>
    <name type="synonym">Donax arundinaceus</name>
    <dbReference type="NCBI Taxonomy" id="35708"/>
    <lineage>
        <taxon>Eukaryota</taxon>
        <taxon>Viridiplantae</taxon>
        <taxon>Streptophyta</taxon>
        <taxon>Embryophyta</taxon>
        <taxon>Tracheophyta</taxon>
        <taxon>Spermatophyta</taxon>
        <taxon>Magnoliopsida</taxon>
        <taxon>Liliopsida</taxon>
        <taxon>Poales</taxon>
        <taxon>Poaceae</taxon>
        <taxon>PACMAD clade</taxon>
        <taxon>Arundinoideae</taxon>
        <taxon>Arundineae</taxon>
        <taxon>Arundo</taxon>
    </lineage>
</organism>
<protein>
    <submittedName>
        <fullName evidence="1">Uncharacterized protein</fullName>
    </submittedName>
</protein>
<accession>A0A0A9FGC9</accession>
<evidence type="ECO:0000313" key="1">
    <source>
        <dbReference type="EMBL" id="JAE10294.1"/>
    </source>
</evidence>
<sequence>MWKCYYLLGDQKTIHQ</sequence>
<reference evidence="1" key="1">
    <citation type="submission" date="2014-09" db="EMBL/GenBank/DDBJ databases">
        <authorList>
            <person name="Magalhaes I.L.F."/>
            <person name="Oliveira U."/>
            <person name="Santos F.R."/>
            <person name="Vidigal T.H.D.A."/>
            <person name="Brescovit A.D."/>
            <person name="Santos A.J."/>
        </authorList>
    </citation>
    <scope>NUCLEOTIDE SEQUENCE</scope>
    <source>
        <tissue evidence="1">Shoot tissue taken approximately 20 cm above the soil surface</tissue>
    </source>
</reference>
<name>A0A0A9FGC9_ARUDO</name>
<reference evidence="1" key="2">
    <citation type="journal article" date="2015" name="Data Brief">
        <title>Shoot transcriptome of the giant reed, Arundo donax.</title>
        <authorList>
            <person name="Barrero R.A."/>
            <person name="Guerrero F.D."/>
            <person name="Moolhuijzen P."/>
            <person name="Goolsby J.A."/>
            <person name="Tidwell J."/>
            <person name="Bellgard S.E."/>
            <person name="Bellgard M.I."/>
        </authorList>
    </citation>
    <scope>NUCLEOTIDE SEQUENCE</scope>
    <source>
        <tissue evidence="1">Shoot tissue taken approximately 20 cm above the soil surface</tissue>
    </source>
</reference>
<dbReference type="EMBL" id="GBRH01187602">
    <property type="protein sequence ID" value="JAE10294.1"/>
    <property type="molecule type" value="Transcribed_RNA"/>
</dbReference>
<proteinExistence type="predicted"/>